<evidence type="ECO:0000313" key="2">
    <source>
        <dbReference type="Proteomes" id="UP001066276"/>
    </source>
</evidence>
<dbReference type="Proteomes" id="UP001066276">
    <property type="component" value="Chromosome 4_1"/>
</dbReference>
<proteinExistence type="predicted"/>
<protein>
    <submittedName>
        <fullName evidence="1">Uncharacterized protein</fullName>
    </submittedName>
</protein>
<name>A0AAV7T8S2_PLEWA</name>
<evidence type="ECO:0000313" key="1">
    <source>
        <dbReference type="EMBL" id="KAJ1172820.1"/>
    </source>
</evidence>
<keyword evidence="2" id="KW-1185">Reference proteome</keyword>
<dbReference type="AlphaFoldDB" id="A0AAV7T8S2"/>
<organism evidence="1 2">
    <name type="scientific">Pleurodeles waltl</name>
    <name type="common">Iberian ribbed newt</name>
    <dbReference type="NCBI Taxonomy" id="8319"/>
    <lineage>
        <taxon>Eukaryota</taxon>
        <taxon>Metazoa</taxon>
        <taxon>Chordata</taxon>
        <taxon>Craniata</taxon>
        <taxon>Vertebrata</taxon>
        <taxon>Euteleostomi</taxon>
        <taxon>Amphibia</taxon>
        <taxon>Batrachia</taxon>
        <taxon>Caudata</taxon>
        <taxon>Salamandroidea</taxon>
        <taxon>Salamandridae</taxon>
        <taxon>Pleurodelinae</taxon>
        <taxon>Pleurodeles</taxon>
    </lineage>
</organism>
<reference evidence="1" key="1">
    <citation type="journal article" date="2022" name="bioRxiv">
        <title>Sequencing and chromosome-scale assembly of the giantPleurodeles waltlgenome.</title>
        <authorList>
            <person name="Brown T."/>
            <person name="Elewa A."/>
            <person name="Iarovenko S."/>
            <person name="Subramanian E."/>
            <person name="Araus A.J."/>
            <person name="Petzold A."/>
            <person name="Susuki M."/>
            <person name="Suzuki K.-i.T."/>
            <person name="Hayashi T."/>
            <person name="Toyoda A."/>
            <person name="Oliveira C."/>
            <person name="Osipova E."/>
            <person name="Leigh N.D."/>
            <person name="Simon A."/>
            <person name="Yun M.H."/>
        </authorList>
    </citation>
    <scope>NUCLEOTIDE SEQUENCE</scope>
    <source>
        <strain evidence="1">20211129_DDA</strain>
        <tissue evidence="1">Liver</tissue>
    </source>
</reference>
<sequence>MTFRCLPLELSVVLKPLRHLVEPSVVLKVPLSLVQTVVLNPTPLSGAVGVLELLHVFQDLRVVTNISFLSLWRSLVLKLFLLGHRSESYYSSSVCMVLTLVLSVKPMLLRKGVALSVALKLLLLYLVL</sequence>
<comment type="caution">
    <text evidence="1">The sequence shown here is derived from an EMBL/GenBank/DDBJ whole genome shotgun (WGS) entry which is preliminary data.</text>
</comment>
<dbReference type="EMBL" id="JANPWB010000007">
    <property type="protein sequence ID" value="KAJ1172820.1"/>
    <property type="molecule type" value="Genomic_DNA"/>
</dbReference>
<gene>
    <name evidence="1" type="ORF">NDU88_004662</name>
</gene>
<accession>A0AAV7T8S2</accession>